<evidence type="ECO:0008006" key="4">
    <source>
        <dbReference type="Google" id="ProtNLM"/>
    </source>
</evidence>
<gene>
    <name evidence="2" type="ORF">BN1012_Phect154</name>
</gene>
<proteinExistence type="predicted"/>
<dbReference type="EMBL" id="HG966617">
    <property type="protein sequence ID" value="CDO58368.1"/>
    <property type="molecule type" value="Genomic_DNA"/>
</dbReference>
<dbReference type="RefSeq" id="WP_043949342.1">
    <property type="nucleotide sequence ID" value="NZ_HG966617.1"/>
</dbReference>
<evidence type="ECO:0000313" key="2">
    <source>
        <dbReference type="EMBL" id="CDO58368.1"/>
    </source>
</evidence>
<dbReference type="STRING" id="1458461.BN1012_Phect154"/>
<name>X5M625_9HYPH</name>
<feature type="chain" id="PRO_5004958178" description="DUF2946 domain-containing protein" evidence="1">
    <location>
        <begin position="24"/>
        <end position="112"/>
    </location>
</feature>
<evidence type="ECO:0000313" key="3">
    <source>
        <dbReference type="Proteomes" id="UP000032160"/>
    </source>
</evidence>
<organism evidence="2 3">
    <name type="scientific">Candidatus Phaeomarinibacter ectocarpi</name>
    <dbReference type="NCBI Taxonomy" id="1458461"/>
    <lineage>
        <taxon>Bacteria</taxon>
        <taxon>Pseudomonadati</taxon>
        <taxon>Pseudomonadota</taxon>
        <taxon>Alphaproteobacteria</taxon>
        <taxon>Hyphomicrobiales</taxon>
        <taxon>Parvibaculaceae</taxon>
        <taxon>Candidatus Phaeomarinibacter</taxon>
    </lineage>
</organism>
<dbReference type="KEGG" id="pect:BN1012_Phect154"/>
<dbReference type="HOGENOM" id="CLU_2141338_0_0_5"/>
<dbReference type="AlphaFoldDB" id="X5M625"/>
<accession>X5M625</accession>
<dbReference type="Proteomes" id="UP000032160">
    <property type="component" value="Chromosome I"/>
</dbReference>
<feature type="signal peptide" evidence="1">
    <location>
        <begin position="1"/>
        <end position="23"/>
    </location>
</feature>
<evidence type="ECO:0000256" key="1">
    <source>
        <dbReference type="SAM" id="SignalP"/>
    </source>
</evidence>
<protein>
    <recommendedName>
        <fullName evidence="4">DUF2946 domain-containing protein</fullName>
    </recommendedName>
</protein>
<keyword evidence="1" id="KW-0732">Signal</keyword>
<reference evidence="2 3" key="1">
    <citation type="journal article" date="2014" name="Front. Genet.">
        <title>Genome and metabolic network of "Candidatus Phaeomarinobacter ectocarpi" Ec32, a new candidate genus of Alphaproteobacteria frequently associated with brown algae.</title>
        <authorList>
            <person name="Dittami S.M."/>
            <person name="Barbeyron T."/>
            <person name="Boyen C."/>
            <person name="Cambefort J."/>
            <person name="Collet G."/>
            <person name="Delage L."/>
            <person name="Gobet A."/>
            <person name="Groisillier A."/>
            <person name="Leblanc C."/>
            <person name="Michel G."/>
            <person name="Scornet D."/>
            <person name="Siegel A."/>
            <person name="Tapia J.E."/>
            <person name="Tonon T."/>
        </authorList>
    </citation>
    <scope>NUCLEOTIDE SEQUENCE [LARGE SCALE GENOMIC DNA]</scope>
    <source>
        <strain evidence="2 3">Ec32</strain>
    </source>
</reference>
<sequence>MRFFIAPFLAVLILITAAAPAFASADMAGAHAFGCDMMEMDNTGHDMPVDPETDPSKLRLCPLAASCMVGIKTASGPLRVAQPWVHASFEAAFTPASVGKTYTLDPPPPRLS</sequence>
<keyword evidence="3" id="KW-1185">Reference proteome</keyword>